<sequence length="329" mass="38038">MRKIYLCSFLLISIFLLLVACANNKNMDESYVSEEILLPKELKELEDVCIMKEDVVRVAGFSNTNYGKVWESNNNGQNWKEIKTFIKDIDIQSKKNIHTEKCVFLSPNGEIFYNLSQYKHSKLIKSKNYIIKEGKKSELMINLPNTQTYNNTVYDVKFLQNGNLIVRDITGKLYQINRENGNIICEYISEDGNTYMTDFTICGNKIYTLDSISNKIHAFSVSTAKVLNLEPLVKKFSDAINNEGNFEFDRQRMCAYVDKETGQLTILYIDKFGLRRIAESKQECLIEGKNMCLADNDVNIYSLEMSKKGFYLIARSTKGSKLYFYTKQN</sequence>
<reference evidence="2 3" key="1">
    <citation type="submission" date="2022-06" db="EMBL/GenBank/DDBJ databases">
        <title>Isolation of gut microbiota from human fecal samples.</title>
        <authorList>
            <person name="Pamer E.G."/>
            <person name="Barat B."/>
            <person name="Waligurski E."/>
            <person name="Medina S."/>
            <person name="Paddock L."/>
            <person name="Mostad J."/>
        </authorList>
    </citation>
    <scope>NUCLEOTIDE SEQUENCE [LARGE SCALE GENOMIC DNA]</scope>
    <source>
        <strain evidence="2 3">SL.3.17</strain>
    </source>
</reference>
<evidence type="ECO:0000256" key="1">
    <source>
        <dbReference type="SAM" id="SignalP"/>
    </source>
</evidence>
<evidence type="ECO:0000313" key="3">
    <source>
        <dbReference type="Proteomes" id="UP001524502"/>
    </source>
</evidence>
<feature type="signal peptide" evidence="1">
    <location>
        <begin position="1"/>
        <end position="22"/>
    </location>
</feature>
<dbReference type="PROSITE" id="PS51257">
    <property type="entry name" value="PROKAR_LIPOPROTEIN"/>
    <property type="match status" value="1"/>
</dbReference>
<keyword evidence="1" id="KW-0732">Signal</keyword>
<accession>A0ABT1RTG9</accession>
<protein>
    <recommendedName>
        <fullName evidence="4">Lipoprotein</fullName>
    </recommendedName>
</protein>
<evidence type="ECO:0008006" key="4">
    <source>
        <dbReference type="Google" id="ProtNLM"/>
    </source>
</evidence>
<dbReference type="SUPFAM" id="SSF50969">
    <property type="entry name" value="YVTN repeat-like/Quinoprotein amine dehydrogenase"/>
    <property type="match status" value="1"/>
</dbReference>
<organism evidence="2 3">
    <name type="scientific">Anaerovorax odorimutans</name>
    <dbReference type="NCBI Taxonomy" id="109327"/>
    <lineage>
        <taxon>Bacteria</taxon>
        <taxon>Bacillati</taxon>
        <taxon>Bacillota</taxon>
        <taxon>Clostridia</taxon>
        <taxon>Peptostreptococcales</taxon>
        <taxon>Anaerovoracaceae</taxon>
        <taxon>Anaerovorax</taxon>
    </lineage>
</organism>
<dbReference type="Proteomes" id="UP001524502">
    <property type="component" value="Unassembled WGS sequence"/>
</dbReference>
<comment type="caution">
    <text evidence="2">The sequence shown here is derived from an EMBL/GenBank/DDBJ whole genome shotgun (WGS) entry which is preliminary data.</text>
</comment>
<proteinExistence type="predicted"/>
<name>A0ABT1RTG9_9FIRM</name>
<dbReference type="InterPro" id="IPR011044">
    <property type="entry name" value="Quino_amine_DH_bsu"/>
</dbReference>
<evidence type="ECO:0000313" key="2">
    <source>
        <dbReference type="EMBL" id="MCQ4638512.1"/>
    </source>
</evidence>
<feature type="chain" id="PRO_5046784894" description="Lipoprotein" evidence="1">
    <location>
        <begin position="23"/>
        <end position="329"/>
    </location>
</feature>
<gene>
    <name evidence="2" type="ORF">NE619_17425</name>
</gene>
<keyword evidence="3" id="KW-1185">Reference proteome</keyword>
<dbReference type="EMBL" id="JANFXK010000033">
    <property type="protein sequence ID" value="MCQ4638512.1"/>
    <property type="molecule type" value="Genomic_DNA"/>
</dbReference>
<dbReference type="RefSeq" id="WP_256133712.1">
    <property type="nucleotide sequence ID" value="NZ_JANFXK010000033.1"/>
</dbReference>